<dbReference type="PANTHER" id="PTHR13148">
    <property type="entry name" value="PER1-RELATED"/>
    <property type="match status" value="1"/>
</dbReference>
<feature type="transmembrane region" description="Helical" evidence="7">
    <location>
        <begin position="306"/>
        <end position="325"/>
    </location>
</feature>
<organism evidence="8 9">
    <name type="scientific">Rhizoctonia solani</name>
    <dbReference type="NCBI Taxonomy" id="456999"/>
    <lineage>
        <taxon>Eukaryota</taxon>
        <taxon>Fungi</taxon>
        <taxon>Dikarya</taxon>
        <taxon>Basidiomycota</taxon>
        <taxon>Agaricomycotina</taxon>
        <taxon>Agaricomycetes</taxon>
        <taxon>Cantharellales</taxon>
        <taxon>Ceratobasidiaceae</taxon>
        <taxon>Rhizoctonia</taxon>
    </lineage>
</organism>
<protein>
    <recommendedName>
        <fullName evidence="7">Post-GPI attachment to proteins factor 3</fullName>
    </recommendedName>
</protein>
<comment type="similarity">
    <text evidence="7">Belongs to the PGAP3 family.</text>
</comment>
<evidence type="ECO:0000256" key="1">
    <source>
        <dbReference type="ARBA" id="ARBA00004127"/>
    </source>
</evidence>
<evidence type="ECO:0000313" key="9">
    <source>
        <dbReference type="Proteomes" id="UP000663827"/>
    </source>
</evidence>
<evidence type="ECO:0000256" key="2">
    <source>
        <dbReference type="ARBA" id="ARBA00022502"/>
    </source>
</evidence>
<dbReference type="GO" id="GO:0016788">
    <property type="term" value="F:hydrolase activity, acting on ester bonds"/>
    <property type="evidence" value="ECO:0007669"/>
    <property type="project" value="TreeGrafter"/>
</dbReference>
<comment type="subcellular location">
    <subcellularLocation>
        <location evidence="1">Endomembrane system</location>
        <topology evidence="1">Multi-pass membrane protein</topology>
    </subcellularLocation>
    <subcellularLocation>
        <location evidence="7">Endoplasmic reticulum membrane</location>
        <topology evidence="7">Multi-pass membrane protein</topology>
    </subcellularLocation>
</comment>
<reference evidence="8" key="1">
    <citation type="submission" date="2021-01" db="EMBL/GenBank/DDBJ databases">
        <authorList>
            <person name="Kaushik A."/>
        </authorList>
    </citation>
    <scope>NUCLEOTIDE SEQUENCE</scope>
    <source>
        <strain evidence="8">AG5</strain>
    </source>
</reference>
<gene>
    <name evidence="8" type="ORF">RDB_LOCUS27150</name>
</gene>
<dbReference type="Proteomes" id="UP000663827">
    <property type="component" value="Unassembled WGS sequence"/>
</dbReference>
<accession>A0A8H3DU67</accession>
<feature type="transmembrane region" description="Helical" evidence="7">
    <location>
        <begin position="234"/>
        <end position="255"/>
    </location>
</feature>
<feature type="chain" id="PRO_5034923156" description="Post-GPI attachment to proteins factor 3" evidence="7">
    <location>
        <begin position="23"/>
        <end position="338"/>
    </location>
</feature>
<keyword evidence="3 7" id="KW-0812">Transmembrane</keyword>
<feature type="transmembrane region" description="Helical" evidence="7">
    <location>
        <begin position="143"/>
        <end position="162"/>
    </location>
</feature>
<evidence type="ECO:0000256" key="7">
    <source>
        <dbReference type="RuleBase" id="RU365066"/>
    </source>
</evidence>
<keyword evidence="5 7" id="KW-1133">Transmembrane helix</keyword>
<dbReference type="PANTHER" id="PTHR13148:SF0">
    <property type="entry name" value="POST-GPI ATTACHMENT TO PROTEINS FACTOR 3"/>
    <property type="match status" value="1"/>
</dbReference>
<comment type="function">
    <text evidence="7">Involved in the lipid remodeling steps of GPI-anchor maturation.</text>
</comment>
<dbReference type="InterPro" id="IPR007217">
    <property type="entry name" value="Per1-like"/>
</dbReference>
<proteinExistence type="inferred from homology"/>
<evidence type="ECO:0000256" key="6">
    <source>
        <dbReference type="ARBA" id="ARBA00023136"/>
    </source>
</evidence>
<sequence length="338" mass="38850">MILPRLLCSILPFIAAIRASSGDRTPPFQQCLSNCIGRTCTGAQTSDLPLVLRLTRWTCEDDCKYQCMHILTDIAMDELSRAEPPSHPSIRIHQYYGKWPFWRLAGMQEPASVLFSILNLVVHAAGMQKMRKEIPKHFHMRRLYLLWSGLAVNAWVWSSVFHTRDTPTTEMLDYFSAGLVILYSLFFTVVRLFHLRPLTPNSPSGPTYNLWAISCGLMYLGHISYLTLLPRFDYAYNMAANLVVGLIHNALWLLYPWGSIRLFPGKDKRYRPSFSLQPALFVLLTTLATSLELIDFPPWYRTIDAHALWHLATVPIVPIWYAFLVKDALDSGWRQLKM</sequence>
<name>A0A8H3DU67_9AGAM</name>
<comment type="caution">
    <text evidence="8">The sequence shown here is derived from an EMBL/GenBank/DDBJ whole genome shotgun (WGS) entry which is preliminary data.</text>
</comment>
<feature type="transmembrane region" description="Helical" evidence="7">
    <location>
        <begin position="207"/>
        <end position="228"/>
    </location>
</feature>
<keyword evidence="7" id="KW-0256">Endoplasmic reticulum</keyword>
<dbReference type="GO" id="GO:0006506">
    <property type="term" value="P:GPI anchor biosynthetic process"/>
    <property type="evidence" value="ECO:0007669"/>
    <property type="project" value="UniProtKB-KW"/>
</dbReference>
<feature type="transmembrane region" description="Helical" evidence="7">
    <location>
        <begin position="101"/>
        <end position="122"/>
    </location>
</feature>
<keyword evidence="4 7" id="KW-0732">Signal</keyword>
<keyword evidence="6 7" id="KW-0472">Membrane</keyword>
<dbReference type="EMBL" id="CAJNJQ010000555">
    <property type="protein sequence ID" value="CAE7085352.1"/>
    <property type="molecule type" value="Genomic_DNA"/>
</dbReference>
<dbReference type="Pfam" id="PF04080">
    <property type="entry name" value="Per1"/>
    <property type="match status" value="1"/>
</dbReference>
<dbReference type="AlphaFoldDB" id="A0A8H3DU67"/>
<evidence type="ECO:0000313" key="8">
    <source>
        <dbReference type="EMBL" id="CAE7085352.1"/>
    </source>
</evidence>
<keyword evidence="2 7" id="KW-0337">GPI-anchor biosynthesis</keyword>
<evidence type="ECO:0000256" key="3">
    <source>
        <dbReference type="ARBA" id="ARBA00022692"/>
    </source>
</evidence>
<dbReference type="GO" id="GO:0005789">
    <property type="term" value="C:endoplasmic reticulum membrane"/>
    <property type="evidence" value="ECO:0007669"/>
    <property type="project" value="UniProtKB-SubCell"/>
</dbReference>
<evidence type="ECO:0000256" key="5">
    <source>
        <dbReference type="ARBA" id="ARBA00022989"/>
    </source>
</evidence>
<feature type="transmembrane region" description="Helical" evidence="7">
    <location>
        <begin position="174"/>
        <end position="195"/>
    </location>
</feature>
<feature type="signal peptide" evidence="7">
    <location>
        <begin position="1"/>
        <end position="22"/>
    </location>
</feature>
<feature type="transmembrane region" description="Helical" evidence="7">
    <location>
        <begin position="276"/>
        <end position="294"/>
    </location>
</feature>
<evidence type="ECO:0000256" key="4">
    <source>
        <dbReference type="ARBA" id="ARBA00022729"/>
    </source>
</evidence>